<proteinExistence type="predicted"/>
<dbReference type="EMBL" id="FOMW01000009">
    <property type="protein sequence ID" value="SFE69875.1"/>
    <property type="molecule type" value="Genomic_DNA"/>
</dbReference>
<dbReference type="AlphaFoldDB" id="A0A1I2CP04"/>
<gene>
    <name evidence="1" type="ORF">SAMN04488523_109179</name>
</gene>
<sequence>MSFDDDLNACAALVERGDPLRFRAAMAAPVAARRLLFPLYAFNFEVARAPWLTKESMIAEMRLQWWRDICTQIAQGEAVRRHEVATPLAKAVTSEDAALLDELVAARRWDIYRDPFEDTAHLERYIDQTSGNLTWVAVRRLGAANEAVVRDAAYAAGIAGWLKAIPELEAAGRIPLLDGTADGLRDLAGGALKRLEKARTRRGAVSRAAAVGLLHIGAAAPVLRAAIADPRRVALDTLPDPVQVDRLRIGWRALTGRW</sequence>
<organism evidence="1 2">
    <name type="scientific">Sulfitobacter brevis</name>
    <dbReference type="NCBI Taxonomy" id="74348"/>
    <lineage>
        <taxon>Bacteria</taxon>
        <taxon>Pseudomonadati</taxon>
        <taxon>Pseudomonadota</taxon>
        <taxon>Alphaproteobacteria</taxon>
        <taxon>Rhodobacterales</taxon>
        <taxon>Roseobacteraceae</taxon>
        <taxon>Sulfitobacter</taxon>
    </lineage>
</organism>
<evidence type="ECO:0000313" key="1">
    <source>
        <dbReference type="EMBL" id="SFE69875.1"/>
    </source>
</evidence>
<dbReference type="RefSeq" id="WP_093924415.1">
    <property type="nucleotide sequence ID" value="NZ_FOMW01000009.1"/>
</dbReference>
<reference evidence="1 2" key="1">
    <citation type="submission" date="2016-10" db="EMBL/GenBank/DDBJ databases">
        <authorList>
            <person name="de Groot N.N."/>
        </authorList>
    </citation>
    <scope>NUCLEOTIDE SEQUENCE [LARGE SCALE GENOMIC DNA]</scope>
    <source>
        <strain evidence="1 2">DSM 11443</strain>
    </source>
</reference>
<dbReference type="Proteomes" id="UP000198977">
    <property type="component" value="Unassembled WGS sequence"/>
</dbReference>
<name>A0A1I2CP04_9RHOB</name>
<dbReference type="InterPro" id="IPR002060">
    <property type="entry name" value="Squ/phyt_synthse"/>
</dbReference>
<dbReference type="InterPro" id="IPR008949">
    <property type="entry name" value="Isoprenoid_synthase_dom_sf"/>
</dbReference>
<dbReference type="Gene3D" id="1.10.600.10">
    <property type="entry name" value="Farnesyl Diphosphate Synthase"/>
    <property type="match status" value="1"/>
</dbReference>
<dbReference type="STRING" id="74348.SAMN04488523_109179"/>
<dbReference type="Pfam" id="PF00494">
    <property type="entry name" value="SQS_PSY"/>
    <property type="match status" value="1"/>
</dbReference>
<accession>A0A1I2CP04</accession>
<dbReference type="SUPFAM" id="SSF48576">
    <property type="entry name" value="Terpenoid synthases"/>
    <property type="match status" value="1"/>
</dbReference>
<dbReference type="OrthoDB" id="9814909at2"/>
<evidence type="ECO:0000313" key="2">
    <source>
        <dbReference type="Proteomes" id="UP000198977"/>
    </source>
</evidence>
<protein>
    <submittedName>
        <fullName evidence="1">Phytoene/squalene synthetase</fullName>
    </submittedName>
</protein>
<keyword evidence="2" id="KW-1185">Reference proteome</keyword>